<dbReference type="SMART" id="SM00869">
    <property type="entry name" value="Autotransporter"/>
    <property type="match status" value="1"/>
</dbReference>
<evidence type="ECO:0000256" key="1">
    <source>
        <dbReference type="ARBA" id="ARBA00022729"/>
    </source>
</evidence>
<dbReference type="RefSeq" id="WP_191650661.1">
    <property type="nucleotide sequence ID" value="NZ_CABVIK010000032.1"/>
</dbReference>
<dbReference type="InterPro" id="IPR013425">
    <property type="entry name" value="Autotrns_rpt"/>
</dbReference>
<dbReference type="InterPro" id="IPR005546">
    <property type="entry name" value="Autotransporte_beta"/>
</dbReference>
<evidence type="ECO:0000313" key="4">
    <source>
        <dbReference type="Proteomes" id="UP000349468"/>
    </source>
</evidence>
<dbReference type="InterPro" id="IPR051551">
    <property type="entry name" value="Autotransporter_adhesion"/>
</dbReference>
<organism evidence="3 4">
    <name type="scientific">Pseudomonas fluorescens</name>
    <dbReference type="NCBI Taxonomy" id="294"/>
    <lineage>
        <taxon>Bacteria</taxon>
        <taxon>Pseudomonadati</taxon>
        <taxon>Pseudomonadota</taxon>
        <taxon>Gammaproteobacteria</taxon>
        <taxon>Pseudomonadales</taxon>
        <taxon>Pseudomonadaceae</taxon>
        <taxon>Pseudomonas</taxon>
    </lineage>
</organism>
<dbReference type="Proteomes" id="UP000349468">
    <property type="component" value="Unassembled WGS sequence"/>
</dbReference>
<dbReference type="PROSITE" id="PS51208">
    <property type="entry name" value="AUTOTRANSPORTER"/>
    <property type="match status" value="1"/>
</dbReference>
<sequence>MNLVNMPGVLSVEAKGNLTITTLFTDKFAFLNPSFVGGILLTSVAGNSATFTLDEGAKLNIHATRPEVDTQYNNLVGIRAYGPHSNVFLNGATTITVERPGSVAGVNEFDAGIYIGGGGTLNSSGGLDITAINANGLVLNGGGGGTTATISGLINIKQSGGRSDQDANGGDGVSVTHGSSATLDGDVGSTIEGHRLGVLAAYQSSVELSNFAISTDSFGAGVLLAQVGSTITGTNLSLTATGDESQGVYVGTAGSSGKLTSVTIQTEGRNSVGAYVSGALDGKGLEFATSEGGGNSVSVYGDGSIGVDVEKAGQVTMSRTNVFASGANSTGVLVNSSIGADLADAVVSTAGAASAAIEVKKGVVTLQNTSINTQGDGSAGMLVSGGLANINQSVTIETKGDNSAGIAISGGMVNIDKGVTIETYGIGSDGLLVYKNAALGEIDSGTKIATHGEGANAFSLTGDGNIYTFNAVGLRLANLSAENGALIQASDGATLKLTKDNPFATSMATIANGTPSSWGAIAGSGGTVQLDDGVDTNGNALLANVGGTLVFNGSASAANSIVQLDAAAGAHSLAVIGSPAGKLSATGSTLSIGALKGAGLVAMGSAVTRLNLGSDQATAAGTYIFSGATQGSADLYKLGSNTQVMQGDVAWVGINDSYLNGGVLQITGLADPSAFNKTFNIGNGWLDLSGTSARFDRDHPETAADWGDINLQYTPGGTGGVIGSNDKINIADEAIGYQIGGDPALNGVGVYVVKNGPGTSTVTADNTYVGNTQINAGTLQVTRDTNLGDATVDREVRLQGGNLQISKGGSDFQSQRAVQVFNSGSVIVDADVTATLGSVATYTKDANGVLTPDGNAVFTKDGAGALSVGLVGLTGGLVVVGGGLSAGDGYISNANSGVAISAAGGTSLSLVHVNVDGTSAGVYTVSSAGTSTFKASGGSQLSGDISSSVAGAVANVDLSGGTQLNGVITQSNGGQVNATLADAGTVWNMSGDSSLRQLTNNGVIQFLTPTITGSVAQYKTLSVAGDYTGGGTIGMNTELGLGGAVPLSNTDKVMITGNATGTTTLDINASGTGVDTNVKGDNKFHAGEGISVVQVDGSATATSFKLKNDFVTSGSVYQYRLFSYGPLGPYGPSGVNGGTGWDYRLQTAYEDDQGNIIPEVPTVAPPGARPLVVPQTSSYLIAPLVLQRYNAMLMSGLHARLGDIASSSDELGDETFARTLGESGSYTSNRSFQQYGFGFDQHSQALQFGGNFLRYTAADGDTYRMGLAATIGSVRATPRTTQATSSNLSIEAYNLALTSTWVSAQGWYADGLLGASFYRANVDGLDRNAGTLYGTGVDFSLEAGRRITLASGVEIEPHAQFMGQTTHFRDMVDADGVKASLGNTQAWTTGAGIRVSYPIYNKGTTIKPYADLGGNYTWMAGDQPSLAGQKFTTANVGGGVQLALGVSAQLSDRLQVYGEANGLARPGSGFGNSAAGGNFGIRYSF</sequence>
<dbReference type="InterPro" id="IPR012332">
    <property type="entry name" value="Autotransporter_pectin_lyase_C"/>
</dbReference>
<dbReference type="InterPro" id="IPR006315">
    <property type="entry name" value="OM_autotransptr_brl_dom"/>
</dbReference>
<dbReference type="InterPro" id="IPR011050">
    <property type="entry name" value="Pectin_lyase_fold/virulence"/>
</dbReference>
<reference evidence="3 4" key="1">
    <citation type="submission" date="2019-09" db="EMBL/GenBank/DDBJ databases">
        <authorList>
            <person name="Chandra G."/>
            <person name="Truman W A."/>
        </authorList>
    </citation>
    <scope>NUCLEOTIDE SEQUENCE [LARGE SCALE GENOMIC DNA]</scope>
    <source>
        <strain evidence="3">PS870</strain>
    </source>
</reference>
<protein>
    <recommendedName>
        <fullName evidence="2">Autotransporter domain-containing protein</fullName>
    </recommendedName>
</protein>
<keyword evidence="1" id="KW-0732">Signal</keyword>
<dbReference type="Pfam" id="PF12951">
    <property type="entry name" value="PATR"/>
    <property type="match status" value="1"/>
</dbReference>
<dbReference type="Gene3D" id="2.160.20.20">
    <property type="match status" value="2"/>
</dbReference>
<dbReference type="GO" id="GO:0019867">
    <property type="term" value="C:outer membrane"/>
    <property type="evidence" value="ECO:0007669"/>
    <property type="project" value="InterPro"/>
</dbReference>
<dbReference type="InterPro" id="IPR036709">
    <property type="entry name" value="Autotransporte_beta_dom_sf"/>
</dbReference>
<accession>A0A5E7QJM9</accession>
<dbReference type="Gene3D" id="2.40.128.130">
    <property type="entry name" value="Autotransporter beta-domain"/>
    <property type="match status" value="1"/>
</dbReference>
<dbReference type="SUPFAM" id="SSF103515">
    <property type="entry name" value="Autotransporter"/>
    <property type="match status" value="1"/>
</dbReference>
<dbReference type="SUPFAM" id="SSF51126">
    <property type="entry name" value="Pectin lyase-like"/>
    <property type="match status" value="2"/>
</dbReference>
<name>A0A5E7QJM9_PSEFL</name>
<evidence type="ECO:0000313" key="3">
    <source>
        <dbReference type="EMBL" id="VVP61077.1"/>
    </source>
</evidence>
<dbReference type="NCBIfam" id="TIGR01414">
    <property type="entry name" value="autotrans_barl"/>
    <property type="match status" value="1"/>
</dbReference>
<feature type="domain" description="Autotransporter" evidence="2">
    <location>
        <begin position="1208"/>
        <end position="1485"/>
    </location>
</feature>
<dbReference type="Pfam" id="PF03797">
    <property type="entry name" value="Autotransporter"/>
    <property type="match status" value="1"/>
</dbReference>
<gene>
    <name evidence="3" type="ORF">PS870_06249</name>
</gene>
<dbReference type="PANTHER" id="PTHR35037">
    <property type="entry name" value="C-TERMINAL REGION OF AIDA-LIKE PROTEIN"/>
    <property type="match status" value="1"/>
</dbReference>
<dbReference type="EMBL" id="CABVIK010000032">
    <property type="protein sequence ID" value="VVP61077.1"/>
    <property type="molecule type" value="Genomic_DNA"/>
</dbReference>
<dbReference type="NCBIfam" id="TIGR02601">
    <property type="entry name" value="autotrns_rpt"/>
    <property type="match status" value="1"/>
</dbReference>
<evidence type="ECO:0000259" key="2">
    <source>
        <dbReference type="PROSITE" id="PS51208"/>
    </source>
</evidence>
<proteinExistence type="predicted"/>
<dbReference type="PANTHER" id="PTHR35037:SF3">
    <property type="entry name" value="C-TERMINAL REGION OF AIDA-LIKE PROTEIN"/>
    <property type="match status" value="1"/>
</dbReference>